<evidence type="ECO:0000313" key="2">
    <source>
        <dbReference type="Proteomes" id="UP000049455"/>
    </source>
</evidence>
<dbReference type="InterPro" id="IPR029044">
    <property type="entry name" value="Nucleotide-diphossugar_trans"/>
</dbReference>
<dbReference type="STRING" id="313367.JSE7799_02599"/>
<organism evidence="1 2">
    <name type="scientific">Jannaschia seosinensis</name>
    <dbReference type="NCBI Taxonomy" id="313367"/>
    <lineage>
        <taxon>Bacteria</taxon>
        <taxon>Pseudomonadati</taxon>
        <taxon>Pseudomonadota</taxon>
        <taxon>Alphaproteobacteria</taxon>
        <taxon>Rhodobacterales</taxon>
        <taxon>Roseobacteraceae</taxon>
        <taxon>Jannaschia</taxon>
    </lineage>
</organism>
<dbReference type="AlphaFoldDB" id="A0A0M7BBV6"/>
<keyword evidence="2" id="KW-1185">Reference proteome</keyword>
<dbReference type="SUPFAM" id="SSF53448">
    <property type="entry name" value="Nucleotide-diphospho-sugar transferases"/>
    <property type="match status" value="1"/>
</dbReference>
<evidence type="ECO:0000313" key="1">
    <source>
        <dbReference type="EMBL" id="CUH39871.1"/>
    </source>
</evidence>
<sequence length="234" mass="26712">MGRAAELRAAYTLRWRRRRLLAQSFAKRRQIAAVADRTADIAPTDILVFSTMRNEMGRLPHFLRHHRAMGVNHFLIVDNDSDDGTRDYLATQPDVSLWTTPDSYRKARFGMDWLTVLLARYGHEHWCLTLDADELFVYAHHDVRNLHALTDWLDATDRASMGALMLDLYPEGPLGASTAQDDPTRILTHFDAGNYLMIPTARGFDSVRASQVYQLLIHSLWDVREDQHGGGDHA</sequence>
<evidence type="ECO:0008006" key="3">
    <source>
        <dbReference type="Google" id="ProtNLM"/>
    </source>
</evidence>
<proteinExistence type="predicted"/>
<reference evidence="1 2" key="1">
    <citation type="submission" date="2015-09" db="EMBL/GenBank/DDBJ databases">
        <authorList>
            <person name="Jackson K.R."/>
            <person name="Lunt B.L."/>
            <person name="Fisher J.N.B."/>
            <person name="Gardner A.V."/>
            <person name="Bailey M.E."/>
            <person name="Deus L.M."/>
            <person name="Earl A.S."/>
            <person name="Gibby P.D."/>
            <person name="Hartmann K.A."/>
            <person name="Liu J.E."/>
            <person name="Manci A.M."/>
            <person name="Nielsen D.A."/>
            <person name="Solomon M.B."/>
            <person name="Breakwell D.P."/>
            <person name="Burnett S.H."/>
            <person name="Grose J.H."/>
        </authorList>
    </citation>
    <scope>NUCLEOTIDE SEQUENCE [LARGE SCALE GENOMIC DNA]</scope>
    <source>
        <strain evidence="1 2">CECT 7799</strain>
    </source>
</reference>
<dbReference type="RefSeq" id="WP_055664006.1">
    <property type="nucleotide sequence ID" value="NZ_CYPR01000173.1"/>
</dbReference>
<gene>
    <name evidence="1" type="ORF">JSE7799_02599</name>
</gene>
<dbReference type="Pfam" id="PF13704">
    <property type="entry name" value="Glyco_tranf_2_4"/>
    <property type="match status" value="1"/>
</dbReference>
<name>A0A0M7BBV6_9RHOB</name>
<dbReference type="Proteomes" id="UP000049455">
    <property type="component" value="Unassembled WGS sequence"/>
</dbReference>
<dbReference type="EMBL" id="CYPR01000173">
    <property type="protein sequence ID" value="CUH39871.1"/>
    <property type="molecule type" value="Genomic_DNA"/>
</dbReference>
<accession>A0A0M7BBV6</accession>
<dbReference type="OrthoDB" id="3010234at2"/>
<protein>
    <recommendedName>
        <fullName evidence="3">Glycosyl transferase family 2</fullName>
    </recommendedName>
</protein>